<comment type="caution">
    <text evidence="1">The sequence shown here is derived from an EMBL/GenBank/DDBJ whole genome shotgun (WGS) entry which is preliminary data.</text>
</comment>
<proteinExistence type="predicted"/>
<accession>A0AAP0EA37</accession>
<dbReference type="Proteomes" id="UP001419268">
    <property type="component" value="Unassembled WGS sequence"/>
</dbReference>
<dbReference type="EMBL" id="JBBNAG010000012">
    <property type="protein sequence ID" value="KAK9089434.1"/>
    <property type="molecule type" value="Genomic_DNA"/>
</dbReference>
<sequence>MQTQPSITTSTFRATVHGKKIQNIYGFYGHGMYIELMRVKTYLDRVPSYEKGRISTIIHKQ</sequence>
<evidence type="ECO:0000313" key="1">
    <source>
        <dbReference type="EMBL" id="KAK9089434.1"/>
    </source>
</evidence>
<organism evidence="1 2">
    <name type="scientific">Stephania cephalantha</name>
    <dbReference type="NCBI Taxonomy" id="152367"/>
    <lineage>
        <taxon>Eukaryota</taxon>
        <taxon>Viridiplantae</taxon>
        <taxon>Streptophyta</taxon>
        <taxon>Embryophyta</taxon>
        <taxon>Tracheophyta</taxon>
        <taxon>Spermatophyta</taxon>
        <taxon>Magnoliopsida</taxon>
        <taxon>Ranunculales</taxon>
        <taxon>Menispermaceae</taxon>
        <taxon>Menispermoideae</taxon>
        <taxon>Cissampelideae</taxon>
        <taxon>Stephania</taxon>
    </lineage>
</organism>
<dbReference type="AlphaFoldDB" id="A0AAP0EA37"/>
<evidence type="ECO:0000313" key="2">
    <source>
        <dbReference type="Proteomes" id="UP001419268"/>
    </source>
</evidence>
<gene>
    <name evidence="1" type="ORF">Scep_028516</name>
</gene>
<keyword evidence="2" id="KW-1185">Reference proteome</keyword>
<name>A0AAP0EA37_9MAGN</name>
<protein>
    <submittedName>
        <fullName evidence="1">Uncharacterized protein</fullName>
    </submittedName>
</protein>
<reference evidence="1 2" key="1">
    <citation type="submission" date="2024-01" db="EMBL/GenBank/DDBJ databases">
        <title>Genome assemblies of Stephania.</title>
        <authorList>
            <person name="Yang L."/>
        </authorList>
    </citation>
    <scope>NUCLEOTIDE SEQUENCE [LARGE SCALE GENOMIC DNA]</scope>
    <source>
        <strain evidence="1">JXDWG</strain>
        <tissue evidence="1">Leaf</tissue>
    </source>
</reference>